<dbReference type="RefSeq" id="WP_135276904.1">
    <property type="nucleotide sequence ID" value="NZ_PQVH01000006.1"/>
</dbReference>
<dbReference type="EMBL" id="PQVH01000006">
    <property type="protein sequence ID" value="TFW72250.1"/>
    <property type="molecule type" value="Genomic_DNA"/>
</dbReference>
<protein>
    <recommendedName>
        <fullName evidence="3">Cytoplasmic protein</fullName>
    </recommendedName>
</protein>
<sequence>MNPEDLQRLVTLAMPYGKYKGRLIADLPGNYLNWFAREGFPAGDLGRLLQLMQEIDHNGLSQLLDPLRKVAPRND</sequence>
<name>A0A4Y9VT99_9PROT</name>
<evidence type="ECO:0000313" key="1">
    <source>
        <dbReference type="EMBL" id="TFW72250.1"/>
    </source>
</evidence>
<evidence type="ECO:0008006" key="3">
    <source>
        <dbReference type="Google" id="ProtNLM"/>
    </source>
</evidence>
<dbReference type="Pfam" id="PF12843">
    <property type="entry name" value="QSregVF_b"/>
    <property type="match status" value="1"/>
</dbReference>
<dbReference type="OrthoDB" id="9807855at2"/>
<dbReference type="InterPro" id="IPR024530">
    <property type="entry name" value="QSregVF_b"/>
</dbReference>
<dbReference type="Proteomes" id="UP000297706">
    <property type="component" value="Unassembled WGS sequence"/>
</dbReference>
<accession>A0A4Y9VT99</accession>
<dbReference type="AlphaFoldDB" id="A0A4Y9VT99"/>
<comment type="caution">
    <text evidence="1">The sequence shown here is derived from an EMBL/GenBank/DDBJ whole genome shotgun (WGS) entry which is preliminary data.</text>
</comment>
<organism evidence="1 2">
    <name type="scientific">Methylotenera oryzisoli</name>
    <dbReference type="NCBI Taxonomy" id="2080758"/>
    <lineage>
        <taxon>Bacteria</taxon>
        <taxon>Pseudomonadati</taxon>
        <taxon>Pseudomonadota</taxon>
        <taxon>Betaproteobacteria</taxon>
        <taxon>Nitrosomonadales</taxon>
        <taxon>Methylophilaceae</taxon>
        <taxon>Methylotenera</taxon>
    </lineage>
</organism>
<keyword evidence="2" id="KW-1185">Reference proteome</keyword>
<proteinExistence type="predicted"/>
<gene>
    <name evidence="1" type="ORF">C3Y98_03860</name>
</gene>
<evidence type="ECO:0000313" key="2">
    <source>
        <dbReference type="Proteomes" id="UP000297706"/>
    </source>
</evidence>
<reference evidence="1 2" key="1">
    <citation type="submission" date="2018-02" db="EMBL/GenBank/DDBJ databases">
        <title>A novel lanthanide dependent methylotroph, Methylotenera sp. La3113.</title>
        <authorList>
            <person name="Lv H."/>
            <person name="Tani A."/>
        </authorList>
    </citation>
    <scope>NUCLEOTIDE SEQUENCE [LARGE SCALE GENOMIC DNA]</scope>
    <source>
        <strain evidence="1 2">La3113</strain>
    </source>
</reference>